<dbReference type="RefSeq" id="WP_268003502.1">
    <property type="nucleotide sequence ID" value="NZ_BSUT01000001.1"/>
</dbReference>
<name>A0ABY6ZBX6_9BACL</name>
<proteinExistence type="predicted"/>
<evidence type="ECO:0000313" key="1">
    <source>
        <dbReference type="EMBL" id="WAH39605.1"/>
    </source>
</evidence>
<dbReference type="Gene3D" id="3.40.50.300">
    <property type="entry name" value="P-loop containing nucleotide triphosphate hydrolases"/>
    <property type="match status" value="1"/>
</dbReference>
<dbReference type="Proteomes" id="UP001164761">
    <property type="component" value="Chromosome"/>
</dbReference>
<dbReference type="SUPFAM" id="SSF52540">
    <property type="entry name" value="P-loop containing nucleoside triphosphate hydrolases"/>
    <property type="match status" value="1"/>
</dbReference>
<protein>
    <submittedName>
        <fullName evidence="1">Uncharacterized protein</fullName>
    </submittedName>
</protein>
<evidence type="ECO:0000313" key="2">
    <source>
        <dbReference type="Proteomes" id="UP001164761"/>
    </source>
</evidence>
<sequence length="80" mass="9130">MLLTYNFRSDTSVVRHAEQLIRHVARRIDKPLRPVSQSPGLVRISVVHDERDEAAAVNALVQFILQMRPQTTIGILARTR</sequence>
<dbReference type="EMBL" id="CP104067">
    <property type="protein sequence ID" value="WAH39605.1"/>
    <property type="molecule type" value="Genomic_DNA"/>
</dbReference>
<reference evidence="1" key="1">
    <citation type="submission" date="2022-08" db="EMBL/GenBank/DDBJ databases">
        <title>Alicyclobacillus fastidiosus DSM 17978, complete genome.</title>
        <authorList>
            <person name="Wang Q."/>
            <person name="Cai R."/>
            <person name="Wang Z."/>
        </authorList>
    </citation>
    <scope>NUCLEOTIDE SEQUENCE</scope>
    <source>
        <strain evidence="1">DSM 17978</strain>
    </source>
</reference>
<gene>
    <name evidence="1" type="ORF">NZD89_14355</name>
</gene>
<dbReference type="InterPro" id="IPR027417">
    <property type="entry name" value="P-loop_NTPase"/>
</dbReference>
<keyword evidence="2" id="KW-1185">Reference proteome</keyword>
<accession>A0ABY6ZBX6</accession>
<organism evidence="1 2">
    <name type="scientific">Alicyclobacillus fastidiosus</name>
    <dbReference type="NCBI Taxonomy" id="392011"/>
    <lineage>
        <taxon>Bacteria</taxon>
        <taxon>Bacillati</taxon>
        <taxon>Bacillota</taxon>
        <taxon>Bacilli</taxon>
        <taxon>Bacillales</taxon>
        <taxon>Alicyclobacillaceae</taxon>
        <taxon>Alicyclobacillus</taxon>
    </lineage>
</organism>